<evidence type="ECO:0000259" key="2">
    <source>
        <dbReference type="PROSITE" id="PS50280"/>
    </source>
</evidence>
<dbReference type="AlphaFoldDB" id="A0A6A7B2T5"/>
<dbReference type="PANTHER" id="PTHR47332:SF4">
    <property type="entry name" value="SET DOMAIN-CONTAINING PROTEIN 5"/>
    <property type="match status" value="1"/>
</dbReference>
<proteinExistence type="predicted"/>
<keyword evidence="1" id="KW-0732">Signal</keyword>
<dbReference type="InterPro" id="IPR046341">
    <property type="entry name" value="SET_dom_sf"/>
</dbReference>
<feature type="signal peptide" evidence="1">
    <location>
        <begin position="1"/>
        <end position="19"/>
    </location>
</feature>
<reference evidence="3" key="1">
    <citation type="submission" date="2020-01" db="EMBL/GenBank/DDBJ databases">
        <authorList>
            <consortium name="DOE Joint Genome Institute"/>
            <person name="Haridas S."/>
            <person name="Albert R."/>
            <person name="Binder M."/>
            <person name="Bloem J."/>
            <person name="Labutti K."/>
            <person name="Salamov A."/>
            <person name="Andreopoulos B."/>
            <person name="Baker S.E."/>
            <person name="Barry K."/>
            <person name="Bills G."/>
            <person name="Bluhm B.H."/>
            <person name="Cannon C."/>
            <person name="Castanera R."/>
            <person name="Culley D.E."/>
            <person name="Daum C."/>
            <person name="Ezra D."/>
            <person name="Gonzalez J.B."/>
            <person name="Henrissat B."/>
            <person name="Kuo A."/>
            <person name="Liang C."/>
            <person name="Lipzen A."/>
            <person name="Lutzoni F."/>
            <person name="Magnuson J."/>
            <person name="Mondo S."/>
            <person name="Nolan M."/>
            <person name="Ohm R."/>
            <person name="Pangilinan J."/>
            <person name="Park H.-J."/>
            <person name="Ramirez L."/>
            <person name="Alfaro M."/>
            <person name="Sun H."/>
            <person name="Tritt A."/>
            <person name="Yoshinaga Y."/>
            <person name="Zwiers L.-H."/>
            <person name="Turgeon B.G."/>
            <person name="Goodwin S.B."/>
            <person name="Spatafora J.W."/>
            <person name="Crous P.W."/>
            <person name="Grigoriev I.V."/>
        </authorList>
    </citation>
    <scope>NUCLEOTIDE SEQUENCE</scope>
    <source>
        <strain evidence="3">IPT5</strain>
    </source>
</reference>
<dbReference type="CDD" id="cd20071">
    <property type="entry name" value="SET_SMYD"/>
    <property type="match status" value="1"/>
</dbReference>
<dbReference type="Gene3D" id="2.170.270.10">
    <property type="entry name" value="SET domain"/>
    <property type="match status" value="1"/>
</dbReference>
<dbReference type="EMBL" id="MU006310">
    <property type="protein sequence ID" value="KAF2849702.1"/>
    <property type="molecule type" value="Genomic_DNA"/>
</dbReference>
<evidence type="ECO:0000313" key="3">
    <source>
        <dbReference type="EMBL" id="KAF2849702.1"/>
    </source>
</evidence>
<dbReference type="PROSITE" id="PS50280">
    <property type="entry name" value="SET"/>
    <property type="match status" value="1"/>
</dbReference>
<dbReference type="Pfam" id="PF00856">
    <property type="entry name" value="SET"/>
    <property type="match status" value="1"/>
</dbReference>
<dbReference type="InterPro" id="IPR001214">
    <property type="entry name" value="SET_dom"/>
</dbReference>
<dbReference type="InterPro" id="IPR053185">
    <property type="entry name" value="SET_domain_protein"/>
</dbReference>
<dbReference type="OrthoDB" id="265717at2759"/>
<keyword evidence="4" id="KW-1185">Reference proteome</keyword>
<accession>A0A6A7B2T5</accession>
<sequence>MFILSFLFVTLSSSSGVLAHACLTPQLLLRDNVCSGPPEVFTVYSSPGKGLGVFATQDLEIGDIVMRETPAIRIKPPSVSKGSPYPMSTISRLVQEQFQSLPTEAQDEIMSLTFHATTAEKDTHDRLGLIFRTNAYNTGTDIGLFPKIARINHSCRPNTSYYWSEKLNKRIVFASREIKRGEEFSVSYISLLLTREERQMRLNQYGFKCACEVCAQTGNVGKESDARRVKLREAFADLESHLSMTPAQSKKGRKMAQERVEASHELVELVHQEGLADYYAKAYRIAAINHARIEDWQNAAIWSNKGYELRFIEDPKSKSTLEMHHLTSMFLENWQQQLEYQSST</sequence>
<dbReference type="SMART" id="SM00317">
    <property type="entry name" value="SET"/>
    <property type="match status" value="1"/>
</dbReference>
<evidence type="ECO:0000313" key="4">
    <source>
        <dbReference type="Proteomes" id="UP000799423"/>
    </source>
</evidence>
<gene>
    <name evidence="3" type="ORF">T440DRAFT_426265</name>
</gene>
<name>A0A6A7B2T5_9PLEO</name>
<protein>
    <submittedName>
        <fullName evidence="3">SET domain-containing protein</fullName>
    </submittedName>
</protein>
<feature type="domain" description="SET" evidence="2">
    <location>
        <begin position="39"/>
        <end position="189"/>
    </location>
</feature>
<dbReference type="PANTHER" id="PTHR47332">
    <property type="entry name" value="SET DOMAIN-CONTAINING PROTEIN 5"/>
    <property type="match status" value="1"/>
</dbReference>
<feature type="chain" id="PRO_5025522277" evidence="1">
    <location>
        <begin position="20"/>
        <end position="344"/>
    </location>
</feature>
<dbReference type="SUPFAM" id="SSF82199">
    <property type="entry name" value="SET domain"/>
    <property type="match status" value="1"/>
</dbReference>
<dbReference type="Proteomes" id="UP000799423">
    <property type="component" value="Unassembled WGS sequence"/>
</dbReference>
<evidence type="ECO:0000256" key="1">
    <source>
        <dbReference type="SAM" id="SignalP"/>
    </source>
</evidence>
<organism evidence="3 4">
    <name type="scientific">Plenodomus tracheiphilus IPT5</name>
    <dbReference type="NCBI Taxonomy" id="1408161"/>
    <lineage>
        <taxon>Eukaryota</taxon>
        <taxon>Fungi</taxon>
        <taxon>Dikarya</taxon>
        <taxon>Ascomycota</taxon>
        <taxon>Pezizomycotina</taxon>
        <taxon>Dothideomycetes</taxon>
        <taxon>Pleosporomycetidae</taxon>
        <taxon>Pleosporales</taxon>
        <taxon>Pleosporineae</taxon>
        <taxon>Leptosphaeriaceae</taxon>
        <taxon>Plenodomus</taxon>
    </lineage>
</organism>